<evidence type="ECO:0000256" key="3">
    <source>
        <dbReference type="ARBA" id="ARBA00023163"/>
    </source>
</evidence>
<dbReference type="InterPro" id="IPR046532">
    <property type="entry name" value="DUF6597"/>
</dbReference>
<dbReference type="PANTHER" id="PTHR46796:SF15">
    <property type="entry name" value="BLL1074 PROTEIN"/>
    <property type="match status" value="1"/>
</dbReference>
<comment type="caution">
    <text evidence="5">The sequence shown here is derived from an EMBL/GenBank/DDBJ whole genome shotgun (WGS) entry which is preliminary data.</text>
</comment>
<gene>
    <name evidence="5" type="ORF">CBZ_19240</name>
</gene>
<keyword evidence="3" id="KW-0804">Transcription</keyword>
<protein>
    <submittedName>
        <fullName evidence="5">AraC family transcriptional regulator</fullName>
    </submittedName>
</protein>
<dbReference type="PROSITE" id="PS01124">
    <property type="entry name" value="HTH_ARAC_FAMILY_2"/>
    <property type="match status" value="1"/>
</dbReference>
<keyword evidence="1" id="KW-0805">Transcription regulation</keyword>
<evidence type="ECO:0000259" key="4">
    <source>
        <dbReference type="PROSITE" id="PS01124"/>
    </source>
</evidence>
<dbReference type="InterPro" id="IPR009057">
    <property type="entry name" value="Homeodomain-like_sf"/>
</dbReference>
<feature type="domain" description="HTH araC/xylS-type" evidence="4">
    <location>
        <begin position="178"/>
        <end position="275"/>
    </location>
</feature>
<dbReference type="InterPro" id="IPR018062">
    <property type="entry name" value="HTH_AraC-typ_CS"/>
</dbReference>
<dbReference type="OrthoDB" id="2559672at2"/>
<keyword evidence="6" id="KW-1185">Reference proteome</keyword>
<dbReference type="InterPro" id="IPR018060">
    <property type="entry name" value="HTH_AraC"/>
</dbReference>
<dbReference type="RefSeq" id="WP_130781474.1">
    <property type="nucleotide sequence ID" value="NZ_BIMR01000141.1"/>
</dbReference>
<reference evidence="5 6" key="1">
    <citation type="submission" date="2019-01" db="EMBL/GenBank/DDBJ databases">
        <title>Draft genome sequence of Cellulomonas takizawaensis strain TKZ-21.</title>
        <authorList>
            <person name="Yamamura H."/>
            <person name="Hayashi T."/>
            <person name="Hamada M."/>
            <person name="Serisawa Y."/>
            <person name="Matsuyama K."/>
            <person name="Nakagawa Y."/>
            <person name="Otoguro M."/>
            <person name="Yanagida F."/>
            <person name="Hayakawa M."/>
        </authorList>
    </citation>
    <scope>NUCLEOTIDE SEQUENCE [LARGE SCALE GENOMIC DNA]</scope>
    <source>
        <strain evidence="5 6">NBRC12680</strain>
    </source>
</reference>
<dbReference type="Pfam" id="PF20240">
    <property type="entry name" value="DUF6597"/>
    <property type="match status" value="1"/>
</dbReference>
<dbReference type="GO" id="GO:0003700">
    <property type="term" value="F:DNA-binding transcription factor activity"/>
    <property type="evidence" value="ECO:0007669"/>
    <property type="project" value="InterPro"/>
</dbReference>
<evidence type="ECO:0000256" key="2">
    <source>
        <dbReference type="ARBA" id="ARBA00023125"/>
    </source>
</evidence>
<dbReference type="SMART" id="SM00342">
    <property type="entry name" value="HTH_ARAC"/>
    <property type="match status" value="1"/>
</dbReference>
<proteinExistence type="predicted"/>
<name>A0A402DRY3_9CELL</name>
<sequence length="279" mass="30429">MKPDRAVDEVERAHLVDPDDRSFRIGRWGPEADLADLVRRYWVPTWDVPDGRPAVQRVLQYPVCLVVVADSYARFYGVAPGLSSTTLRGTGWAVGVMLQPAAGALLTGGSVAAWTGRHGDLGPALATSAADVDALVAGVHDDLRDDPTDVDRQHVATDRVGAFLRRFLPVDDEGLLVNQVVDAVEGDPDLRRVAQLCERFDVTERTLQRLTRRRLGLSPKWLVQRRRLHEAAGGLRAGGTTVADLAASLGYADESHLSRDFRRVTGMTPGAFASRFTDA</sequence>
<evidence type="ECO:0000256" key="1">
    <source>
        <dbReference type="ARBA" id="ARBA00023015"/>
    </source>
</evidence>
<dbReference type="Proteomes" id="UP000289954">
    <property type="component" value="Unassembled WGS sequence"/>
</dbReference>
<dbReference type="PROSITE" id="PS00041">
    <property type="entry name" value="HTH_ARAC_FAMILY_1"/>
    <property type="match status" value="1"/>
</dbReference>
<evidence type="ECO:0000313" key="5">
    <source>
        <dbReference type="EMBL" id="GCE76868.1"/>
    </source>
</evidence>
<dbReference type="GO" id="GO:0043565">
    <property type="term" value="F:sequence-specific DNA binding"/>
    <property type="evidence" value="ECO:0007669"/>
    <property type="project" value="InterPro"/>
</dbReference>
<dbReference type="SUPFAM" id="SSF46689">
    <property type="entry name" value="Homeodomain-like"/>
    <property type="match status" value="1"/>
</dbReference>
<dbReference type="AlphaFoldDB" id="A0A402DRY3"/>
<dbReference type="Gene3D" id="1.10.10.60">
    <property type="entry name" value="Homeodomain-like"/>
    <property type="match status" value="1"/>
</dbReference>
<accession>A0A402DRY3</accession>
<evidence type="ECO:0000313" key="6">
    <source>
        <dbReference type="Proteomes" id="UP000289954"/>
    </source>
</evidence>
<dbReference type="InterPro" id="IPR050204">
    <property type="entry name" value="AraC_XylS_family_regulators"/>
</dbReference>
<dbReference type="Pfam" id="PF12833">
    <property type="entry name" value="HTH_18"/>
    <property type="match status" value="1"/>
</dbReference>
<dbReference type="EMBL" id="BIMR01000141">
    <property type="protein sequence ID" value="GCE76868.1"/>
    <property type="molecule type" value="Genomic_DNA"/>
</dbReference>
<dbReference type="PANTHER" id="PTHR46796">
    <property type="entry name" value="HTH-TYPE TRANSCRIPTIONAL ACTIVATOR RHAS-RELATED"/>
    <property type="match status" value="1"/>
</dbReference>
<organism evidence="5 6">
    <name type="scientific">Cellulomonas biazotea</name>
    <dbReference type="NCBI Taxonomy" id="1709"/>
    <lineage>
        <taxon>Bacteria</taxon>
        <taxon>Bacillati</taxon>
        <taxon>Actinomycetota</taxon>
        <taxon>Actinomycetes</taxon>
        <taxon>Micrococcales</taxon>
        <taxon>Cellulomonadaceae</taxon>
        <taxon>Cellulomonas</taxon>
    </lineage>
</organism>
<keyword evidence="2" id="KW-0238">DNA-binding</keyword>